<name>A0A1G6L029_9GAMM</name>
<proteinExistence type="predicted"/>
<evidence type="ECO:0000313" key="3">
    <source>
        <dbReference type="Proteomes" id="UP000242317"/>
    </source>
</evidence>
<dbReference type="InterPro" id="IPR007345">
    <property type="entry name" value="Polysacch_pyruvyl_Trfase"/>
</dbReference>
<accession>A0A1G6L029</accession>
<dbReference type="GO" id="GO:0016740">
    <property type="term" value="F:transferase activity"/>
    <property type="evidence" value="ECO:0007669"/>
    <property type="project" value="UniProtKB-KW"/>
</dbReference>
<keyword evidence="3" id="KW-1185">Reference proteome</keyword>
<dbReference type="EMBL" id="FMYK01000004">
    <property type="protein sequence ID" value="SDC36690.1"/>
    <property type="molecule type" value="Genomic_DNA"/>
</dbReference>
<evidence type="ECO:0000259" key="1">
    <source>
        <dbReference type="Pfam" id="PF04230"/>
    </source>
</evidence>
<keyword evidence="2" id="KW-0808">Transferase</keyword>
<dbReference type="RefSeq" id="WP_092619461.1">
    <property type="nucleotide sequence ID" value="NZ_FMYK01000004.1"/>
</dbReference>
<evidence type="ECO:0000313" key="2">
    <source>
        <dbReference type="EMBL" id="SDC36690.1"/>
    </source>
</evidence>
<gene>
    <name evidence="2" type="ORF">SAMN05421749_104256</name>
</gene>
<dbReference type="Pfam" id="PF04230">
    <property type="entry name" value="PS_pyruv_trans"/>
    <property type="match status" value="1"/>
</dbReference>
<dbReference type="AlphaFoldDB" id="A0A1G6L029"/>
<feature type="domain" description="Polysaccharide pyruvyl transferase" evidence="1">
    <location>
        <begin position="197"/>
        <end position="329"/>
    </location>
</feature>
<dbReference type="Proteomes" id="UP000242317">
    <property type="component" value="Unassembled WGS sequence"/>
</dbReference>
<dbReference type="OrthoDB" id="9803627at2"/>
<protein>
    <submittedName>
        <fullName evidence="2">Polysaccharide pyruvyl transferase</fullName>
    </submittedName>
</protein>
<sequence length="406" mass="46834">MVSVILDRFEEIKSLTESSFEGVEVTQNDNFIYINDYKFDYCLKIYLLRSQVRIEIIASSRLVADNFSFLYSAFASADNVLIVSVDNILGNHDLFALIKREVFRLRRITHNKKNCFYEHHQILTVDDMNKPVVEKPIVAYWWSLHANFGDVIGPWLISMITERPVINSFGYKTQNSVLGVGSVLESIFKPNHLNMKIWGSGFMTDRIENLDTKTIYTNEDNILSLRGLNSLELLRKIGITKKIPLGDPAFILNDFYTPVKNYSEKGCIVPHWTQYNMFKSKKLENLDIIDVGMPPSDVIDKISNSKYCITTSLHGAIIAQTYGIPWLWVKIRGHQLHKDDNFKFHDCFSILKGGEDIEPFILEEKNLSSYNIERISNFCKLYEYNSLFSPNVLKDVVFEALSNTDE</sequence>
<reference evidence="3" key="1">
    <citation type="submission" date="2016-09" db="EMBL/GenBank/DDBJ databases">
        <authorList>
            <person name="Varghese N."/>
            <person name="Submissions S."/>
        </authorList>
    </citation>
    <scope>NUCLEOTIDE SEQUENCE [LARGE SCALE GENOMIC DNA]</scope>
    <source>
        <strain evidence="3">ANC 3699</strain>
    </source>
</reference>
<organism evidence="2 3">
    <name type="scientific">Acinetobacter marinus</name>
    <dbReference type="NCBI Taxonomy" id="281375"/>
    <lineage>
        <taxon>Bacteria</taxon>
        <taxon>Pseudomonadati</taxon>
        <taxon>Pseudomonadota</taxon>
        <taxon>Gammaproteobacteria</taxon>
        <taxon>Moraxellales</taxon>
        <taxon>Moraxellaceae</taxon>
        <taxon>Acinetobacter</taxon>
    </lineage>
</organism>